<accession>A0ABX1W0V7</accession>
<dbReference type="CDD" id="cd17546">
    <property type="entry name" value="REC_hyHK_CKI1_RcsC-like"/>
    <property type="match status" value="1"/>
</dbReference>
<comment type="caution">
    <text evidence="8">The sequence shown here is derived from an EMBL/GenBank/DDBJ whole genome shotgun (WGS) entry which is preliminary data.</text>
</comment>
<sequence>MLLFKVHDTGIGIAASHLIDIFESFSQPQSITTRKQGGSGLGLAIVKKLVNLHDSDIEVKSTEGIGSTFYFELKFNRADKSSEVIAKYSDNLQGRIVLLAEDNVINAMVISKLLSNWKITVEPAKNGLEALEKSRQKAFDFILMDIHMPEMDGFEAAKLIVSETDNPNRKTPIYALTADVTAEYRDEHHSYFNGFLRKPIELSKLYDALMSIIPA</sequence>
<dbReference type="PROSITE" id="PS50109">
    <property type="entry name" value="HIS_KIN"/>
    <property type="match status" value="1"/>
</dbReference>
<dbReference type="PRINTS" id="PR00344">
    <property type="entry name" value="BCTRLSENSOR"/>
</dbReference>
<evidence type="ECO:0000259" key="6">
    <source>
        <dbReference type="PROSITE" id="PS50109"/>
    </source>
</evidence>
<reference evidence="8 9" key="1">
    <citation type="submission" date="2020-05" db="EMBL/GenBank/DDBJ databases">
        <authorList>
            <person name="Khan S.A."/>
            <person name="Jeon C.O."/>
            <person name="Chun B.H."/>
        </authorList>
    </citation>
    <scope>NUCLEOTIDE SEQUENCE [LARGE SCALE GENOMIC DNA]</scope>
    <source>
        <strain evidence="8 9">S1162</strain>
    </source>
</reference>
<dbReference type="SUPFAM" id="SSF55874">
    <property type="entry name" value="ATPase domain of HSP90 chaperone/DNA topoisomerase II/histidine kinase"/>
    <property type="match status" value="1"/>
</dbReference>
<evidence type="ECO:0000313" key="9">
    <source>
        <dbReference type="Proteomes" id="UP000566071"/>
    </source>
</evidence>
<evidence type="ECO:0000256" key="4">
    <source>
        <dbReference type="ARBA" id="ARBA00022777"/>
    </source>
</evidence>
<dbReference type="Pfam" id="PF02518">
    <property type="entry name" value="HATPase_c"/>
    <property type="match status" value="1"/>
</dbReference>
<dbReference type="EMBL" id="JABFCR010000007">
    <property type="protein sequence ID" value="NNU33291.1"/>
    <property type="molecule type" value="Genomic_DNA"/>
</dbReference>
<dbReference type="SMART" id="SM00448">
    <property type="entry name" value="REC"/>
    <property type="match status" value="1"/>
</dbReference>
<evidence type="ECO:0000313" key="8">
    <source>
        <dbReference type="EMBL" id="NNU33291.1"/>
    </source>
</evidence>
<dbReference type="InterPro" id="IPR011006">
    <property type="entry name" value="CheY-like_superfamily"/>
</dbReference>
<proteinExistence type="predicted"/>
<gene>
    <name evidence="8" type="ORF">HK413_02285</name>
</gene>
<name>A0ABX1W0V7_9SPHI</name>
<dbReference type="EC" id="2.7.13.3" evidence="2"/>
<dbReference type="SUPFAM" id="SSF52172">
    <property type="entry name" value="CheY-like"/>
    <property type="match status" value="1"/>
</dbReference>
<dbReference type="InterPro" id="IPR001789">
    <property type="entry name" value="Sig_transdc_resp-reg_receiver"/>
</dbReference>
<evidence type="ECO:0000256" key="2">
    <source>
        <dbReference type="ARBA" id="ARBA00012438"/>
    </source>
</evidence>
<dbReference type="Pfam" id="PF00072">
    <property type="entry name" value="Response_reg"/>
    <property type="match status" value="1"/>
</dbReference>
<evidence type="ECO:0000256" key="3">
    <source>
        <dbReference type="ARBA" id="ARBA00022679"/>
    </source>
</evidence>
<dbReference type="Gene3D" id="3.30.565.10">
    <property type="entry name" value="Histidine kinase-like ATPase, C-terminal domain"/>
    <property type="match status" value="1"/>
</dbReference>
<dbReference type="InterPro" id="IPR005467">
    <property type="entry name" value="His_kinase_dom"/>
</dbReference>
<keyword evidence="5" id="KW-0597">Phosphoprotein</keyword>
<dbReference type="InterPro" id="IPR003594">
    <property type="entry name" value="HATPase_dom"/>
</dbReference>
<protein>
    <recommendedName>
        <fullName evidence="2">histidine kinase</fullName>
        <ecNumber evidence="2">2.7.13.3</ecNumber>
    </recommendedName>
</protein>
<dbReference type="InterPro" id="IPR036890">
    <property type="entry name" value="HATPase_C_sf"/>
</dbReference>
<dbReference type="InterPro" id="IPR004358">
    <property type="entry name" value="Sig_transdc_His_kin-like_C"/>
</dbReference>
<dbReference type="PANTHER" id="PTHR43047">
    <property type="entry name" value="TWO-COMPONENT HISTIDINE PROTEIN KINASE"/>
    <property type="match status" value="1"/>
</dbReference>
<evidence type="ECO:0000256" key="1">
    <source>
        <dbReference type="ARBA" id="ARBA00000085"/>
    </source>
</evidence>
<evidence type="ECO:0000259" key="7">
    <source>
        <dbReference type="PROSITE" id="PS50110"/>
    </source>
</evidence>
<dbReference type="Proteomes" id="UP000566071">
    <property type="component" value="Unassembled WGS sequence"/>
</dbReference>
<organism evidence="8 9">
    <name type="scientific">Mucilaginibacter humi</name>
    <dbReference type="NCBI Taxonomy" id="2732510"/>
    <lineage>
        <taxon>Bacteria</taxon>
        <taxon>Pseudomonadati</taxon>
        <taxon>Bacteroidota</taxon>
        <taxon>Sphingobacteriia</taxon>
        <taxon>Sphingobacteriales</taxon>
        <taxon>Sphingobacteriaceae</taxon>
        <taxon>Mucilaginibacter</taxon>
    </lineage>
</organism>
<keyword evidence="9" id="KW-1185">Reference proteome</keyword>
<dbReference type="PROSITE" id="PS50110">
    <property type="entry name" value="RESPONSE_REGULATORY"/>
    <property type="match status" value="1"/>
</dbReference>
<feature type="domain" description="Response regulatory" evidence="7">
    <location>
        <begin position="96"/>
        <end position="213"/>
    </location>
</feature>
<feature type="modified residue" description="4-aspartylphosphate" evidence="5">
    <location>
        <position position="145"/>
    </location>
</feature>
<keyword evidence="3" id="KW-0808">Transferase</keyword>
<dbReference type="Gene3D" id="3.40.50.2300">
    <property type="match status" value="1"/>
</dbReference>
<keyword evidence="4" id="KW-0418">Kinase</keyword>
<comment type="catalytic activity">
    <reaction evidence="1">
        <text>ATP + protein L-histidine = ADP + protein N-phospho-L-histidine.</text>
        <dbReference type="EC" id="2.7.13.3"/>
    </reaction>
</comment>
<evidence type="ECO:0000256" key="5">
    <source>
        <dbReference type="PROSITE-ProRule" id="PRU00169"/>
    </source>
</evidence>
<feature type="domain" description="Histidine kinase" evidence="6">
    <location>
        <begin position="1"/>
        <end position="77"/>
    </location>
</feature>